<keyword evidence="2" id="KW-0812">Transmembrane</keyword>
<proteinExistence type="predicted"/>
<gene>
    <name evidence="3" type="ORF">SAMN04489809_2173</name>
</gene>
<evidence type="ECO:0000256" key="2">
    <source>
        <dbReference type="SAM" id="Phobius"/>
    </source>
</evidence>
<dbReference type="GeneID" id="36299433"/>
<organism evidence="3 4">
    <name type="scientific">Microbacterium paraoxydans</name>
    <dbReference type="NCBI Taxonomy" id="199592"/>
    <lineage>
        <taxon>Bacteria</taxon>
        <taxon>Bacillati</taxon>
        <taxon>Actinomycetota</taxon>
        <taxon>Actinomycetes</taxon>
        <taxon>Micrococcales</taxon>
        <taxon>Microbacteriaceae</taxon>
        <taxon>Microbacterium</taxon>
    </lineage>
</organism>
<name>A0A1H1TCK7_9MICO</name>
<dbReference type="NCBIfam" id="TIGR01167">
    <property type="entry name" value="LPXTG_anchor"/>
    <property type="match status" value="1"/>
</dbReference>
<sequence>MYSNALTTPLATVGALAATGPESMTTVVMAAGIAVTVGAGLLLRTRLLRRSSPAPRPIRRSVAPEEDPVRGRTP</sequence>
<keyword evidence="2" id="KW-0472">Membrane</keyword>
<dbReference type="Proteomes" id="UP000182126">
    <property type="component" value="Chromosome I"/>
</dbReference>
<protein>
    <submittedName>
        <fullName evidence="3">LPXTG-motif cell wall anchor domain-containing protein</fullName>
    </submittedName>
</protein>
<evidence type="ECO:0000313" key="4">
    <source>
        <dbReference type="Proteomes" id="UP000182126"/>
    </source>
</evidence>
<keyword evidence="2" id="KW-1133">Transmembrane helix</keyword>
<dbReference type="EMBL" id="LT629770">
    <property type="protein sequence ID" value="SDS58012.1"/>
    <property type="molecule type" value="Genomic_DNA"/>
</dbReference>
<feature type="transmembrane region" description="Helical" evidence="2">
    <location>
        <begin position="27"/>
        <end position="43"/>
    </location>
</feature>
<reference evidence="3 4" key="1">
    <citation type="submission" date="2016-10" db="EMBL/GenBank/DDBJ databases">
        <authorList>
            <person name="de Groot N.N."/>
        </authorList>
    </citation>
    <scope>NUCLEOTIDE SEQUENCE [LARGE SCALE GENOMIC DNA]</scope>
    <source>
        <strain evidence="3 4">DSM 15019</strain>
    </source>
</reference>
<feature type="region of interest" description="Disordered" evidence="1">
    <location>
        <begin position="50"/>
        <end position="74"/>
    </location>
</feature>
<accession>A0A1H1TCK7</accession>
<dbReference type="AlphaFoldDB" id="A0A1H1TCK7"/>
<evidence type="ECO:0000256" key="1">
    <source>
        <dbReference type="SAM" id="MobiDB-lite"/>
    </source>
</evidence>
<dbReference type="RefSeq" id="WP_060922758.1">
    <property type="nucleotide sequence ID" value="NZ_JALXUB010000047.1"/>
</dbReference>
<evidence type="ECO:0000313" key="3">
    <source>
        <dbReference type="EMBL" id="SDS58012.1"/>
    </source>
</evidence>